<name>A0A1T4TEX5_9ACTN</name>
<evidence type="ECO:0000313" key="4">
    <source>
        <dbReference type="Proteomes" id="UP000190637"/>
    </source>
</evidence>
<evidence type="ECO:0000313" key="3">
    <source>
        <dbReference type="EMBL" id="SKA39000.1"/>
    </source>
</evidence>
<keyword evidence="2" id="KW-1133">Transmembrane helix</keyword>
<dbReference type="AlphaFoldDB" id="A0A1T4TEX5"/>
<keyword evidence="4" id="KW-1185">Reference proteome</keyword>
<evidence type="ECO:0000256" key="2">
    <source>
        <dbReference type="SAM" id="Phobius"/>
    </source>
</evidence>
<dbReference type="EMBL" id="FUWS01000021">
    <property type="protein sequence ID" value="SKA39000.1"/>
    <property type="molecule type" value="Genomic_DNA"/>
</dbReference>
<proteinExistence type="predicted"/>
<organism evidence="3 4">
    <name type="scientific">Marinactinospora thermotolerans DSM 45154</name>
    <dbReference type="NCBI Taxonomy" id="1122192"/>
    <lineage>
        <taxon>Bacteria</taxon>
        <taxon>Bacillati</taxon>
        <taxon>Actinomycetota</taxon>
        <taxon>Actinomycetes</taxon>
        <taxon>Streptosporangiales</taxon>
        <taxon>Nocardiopsidaceae</taxon>
        <taxon>Marinactinospora</taxon>
    </lineage>
</organism>
<feature type="transmembrane region" description="Helical" evidence="2">
    <location>
        <begin position="32"/>
        <end position="59"/>
    </location>
</feature>
<accession>A0A1T4TEX5</accession>
<feature type="region of interest" description="Disordered" evidence="1">
    <location>
        <begin position="1"/>
        <end position="24"/>
    </location>
</feature>
<gene>
    <name evidence="3" type="ORF">SAMN02745673_04910</name>
</gene>
<sequence>MAAHWRACPARPQTGTMRANGSRRPGRRRIDWAAWIDTCLAWLYLVLKILMLVALIGLLSSLDVLSDDQNGLPPSQLPVDPFPPGHEPPPMQGPMR</sequence>
<evidence type="ECO:0000256" key="1">
    <source>
        <dbReference type="SAM" id="MobiDB-lite"/>
    </source>
</evidence>
<feature type="compositionally biased region" description="Pro residues" evidence="1">
    <location>
        <begin position="80"/>
        <end position="96"/>
    </location>
</feature>
<feature type="region of interest" description="Disordered" evidence="1">
    <location>
        <begin position="73"/>
        <end position="96"/>
    </location>
</feature>
<reference evidence="3 4" key="1">
    <citation type="submission" date="2017-02" db="EMBL/GenBank/DDBJ databases">
        <authorList>
            <person name="Peterson S.W."/>
        </authorList>
    </citation>
    <scope>NUCLEOTIDE SEQUENCE [LARGE SCALE GENOMIC DNA]</scope>
    <source>
        <strain evidence="3 4">DSM 45154</strain>
    </source>
</reference>
<protein>
    <submittedName>
        <fullName evidence="3">Uncharacterized protein</fullName>
    </submittedName>
</protein>
<keyword evidence="2" id="KW-0812">Transmembrane</keyword>
<dbReference type="Proteomes" id="UP000190637">
    <property type="component" value="Unassembled WGS sequence"/>
</dbReference>
<keyword evidence="2" id="KW-0472">Membrane</keyword>